<feature type="active site" description="Proton donor" evidence="4">
    <location>
        <position position="52"/>
    </location>
</feature>
<comment type="similarity">
    <text evidence="1">Belongs to the aldo/keto reductase family.</text>
</comment>
<dbReference type="Pfam" id="PF00248">
    <property type="entry name" value="Aldo_ket_red"/>
    <property type="match status" value="1"/>
</dbReference>
<proteinExistence type="inferred from homology"/>
<dbReference type="PROSITE" id="PS00062">
    <property type="entry name" value="ALDOKETO_REDUCTASE_2"/>
    <property type="match status" value="1"/>
</dbReference>
<evidence type="ECO:0000259" key="7">
    <source>
        <dbReference type="Pfam" id="PF00248"/>
    </source>
</evidence>
<sequence>MGLTDTLVLNNGTEIPAIGLGVYKAEPGEEVYQAVRSALEIGYRHIDTASLYANEEDVGKAIKDSGISRNEIFVTTKVWNDEQGYENTKQAMANSLKRLQMDYVDLYLIHWPVPGKFTETWKALEELYRDGKAKAIGVSNFLPHHLEDMLKEAEIKPVVNQVELHPQLQQKETRDFCHAHDMLIEAWAPLGKAQYFDHPTLQELAKKHGKTPAQIIVRWQYQSKIITIPKSVHKNRQEENVDIFDFTLSQDDMDKIAEMDIGNRIGKHPDKFDYGV</sequence>
<evidence type="ECO:0000256" key="1">
    <source>
        <dbReference type="ARBA" id="ARBA00007905"/>
    </source>
</evidence>
<accession>A0A317KU57</accession>
<evidence type="ECO:0000313" key="8">
    <source>
        <dbReference type="EMBL" id="PWU66813.1"/>
    </source>
</evidence>
<dbReference type="AlphaFoldDB" id="A0A317KU57"/>
<keyword evidence="2" id="KW-0521">NADP</keyword>
<dbReference type="SUPFAM" id="SSF51430">
    <property type="entry name" value="NAD(P)-linked oxidoreductase"/>
    <property type="match status" value="1"/>
</dbReference>
<dbReference type="PANTHER" id="PTHR43827:SF3">
    <property type="entry name" value="NADP-DEPENDENT OXIDOREDUCTASE DOMAIN-CONTAINING PROTEIN"/>
    <property type="match status" value="1"/>
</dbReference>
<gene>
    <name evidence="8" type="ORF">DLJ74_18255</name>
</gene>
<evidence type="ECO:0000313" key="9">
    <source>
        <dbReference type="Proteomes" id="UP000245624"/>
    </source>
</evidence>
<comment type="caution">
    <text evidence="8">The sequence shown here is derived from an EMBL/GenBank/DDBJ whole genome shotgun (WGS) entry which is preliminary data.</text>
</comment>
<dbReference type="PROSITE" id="PS00798">
    <property type="entry name" value="ALDOKETO_REDUCTASE_1"/>
    <property type="match status" value="1"/>
</dbReference>
<dbReference type="PANTHER" id="PTHR43827">
    <property type="entry name" value="2,5-DIKETO-D-GLUCONIC ACID REDUCTASE"/>
    <property type="match status" value="1"/>
</dbReference>
<dbReference type="GO" id="GO:0016616">
    <property type="term" value="F:oxidoreductase activity, acting on the CH-OH group of donors, NAD or NADP as acceptor"/>
    <property type="evidence" value="ECO:0007669"/>
    <property type="project" value="UniProtKB-ARBA"/>
</dbReference>
<dbReference type="InterPro" id="IPR023210">
    <property type="entry name" value="NADP_OxRdtase_dom"/>
</dbReference>
<organism evidence="8 9">
    <name type="scientific">Gracilibacillus dipsosauri</name>
    <dbReference type="NCBI Taxonomy" id="178340"/>
    <lineage>
        <taxon>Bacteria</taxon>
        <taxon>Bacillati</taxon>
        <taxon>Bacillota</taxon>
        <taxon>Bacilli</taxon>
        <taxon>Bacillales</taxon>
        <taxon>Bacillaceae</taxon>
        <taxon>Gracilibacillus</taxon>
    </lineage>
</organism>
<feature type="binding site" evidence="5">
    <location>
        <position position="110"/>
    </location>
    <ligand>
        <name>substrate</name>
    </ligand>
</feature>
<feature type="domain" description="NADP-dependent oxidoreductase" evidence="7">
    <location>
        <begin position="21"/>
        <end position="260"/>
    </location>
</feature>
<dbReference type="OrthoDB" id="9804790at2"/>
<dbReference type="Proteomes" id="UP000245624">
    <property type="component" value="Unassembled WGS sequence"/>
</dbReference>
<evidence type="ECO:0000256" key="5">
    <source>
        <dbReference type="PIRSR" id="PIRSR000097-2"/>
    </source>
</evidence>
<keyword evidence="3" id="KW-0560">Oxidoreductase</keyword>
<dbReference type="Gene3D" id="3.20.20.100">
    <property type="entry name" value="NADP-dependent oxidoreductase domain"/>
    <property type="match status" value="1"/>
</dbReference>
<dbReference type="InterPro" id="IPR020471">
    <property type="entry name" value="AKR"/>
</dbReference>
<evidence type="ECO:0000256" key="6">
    <source>
        <dbReference type="PIRSR" id="PIRSR000097-3"/>
    </source>
</evidence>
<evidence type="ECO:0000256" key="3">
    <source>
        <dbReference type="ARBA" id="ARBA00023002"/>
    </source>
</evidence>
<evidence type="ECO:0000256" key="4">
    <source>
        <dbReference type="PIRSR" id="PIRSR000097-1"/>
    </source>
</evidence>
<dbReference type="PIRSF" id="PIRSF000097">
    <property type="entry name" value="AKR"/>
    <property type="match status" value="1"/>
</dbReference>
<reference evidence="8 9" key="1">
    <citation type="submission" date="2018-05" db="EMBL/GenBank/DDBJ databases">
        <title>Genomic analysis of Gracilibacillus dipsosauri DD1 reveals novel features of a salt-tolerant amylase.</title>
        <authorList>
            <person name="Deutch C.E."/>
            <person name="Yang S."/>
        </authorList>
    </citation>
    <scope>NUCLEOTIDE SEQUENCE [LARGE SCALE GENOMIC DNA]</scope>
    <source>
        <strain evidence="8 9">DD1</strain>
    </source>
</reference>
<dbReference type="EMBL" id="QGTD01000020">
    <property type="protein sequence ID" value="PWU66813.1"/>
    <property type="molecule type" value="Genomic_DNA"/>
</dbReference>
<dbReference type="PRINTS" id="PR00069">
    <property type="entry name" value="ALDKETRDTASE"/>
</dbReference>
<protein>
    <submittedName>
        <fullName evidence="8">Aldo/keto reductase</fullName>
    </submittedName>
</protein>
<dbReference type="InterPro" id="IPR036812">
    <property type="entry name" value="NAD(P)_OxRdtase_dom_sf"/>
</dbReference>
<feature type="site" description="Lowers pKa of active site Tyr" evidence="6">
    <location>
        <position position="77"/>
    </location>
</feature>
<keyword evidence="9" id="KW-1185">Reference proteome</keyword>
<dbReference type="PROSITE" id="PS00063">
    <property type="entry name" value="ALDOKETO_REDUCTASE_3"/>
    <property type="match status" value="1"/>
</dbReference>
<dbReference type="FunFam" id="3.20.20.100:FF:000015">
    <property type="entry name" value="Oxidoreductase, aldo/keto reductase family"/>
    <property type="match status" value="1"/>
</dbReference>
<dbReference type="RefSeq" id="WP_109985544.1">
    <property type="nucleotide sequence ID" value="NZ_JAJUIE010000005.1"/>
</dbReference>
<evidence type="ECO:0000256" key="2">
    <source>
        <dbReference type="ARBA" id="ARBA00022857"/>
    </source>
</evidence>
<dbReference type="InterPro" id="IPR018170">
    <property type="entry name" value="Aldo/ket_reductase_CS"/>
</dbReference>
<name>A0A317KU57_9BACI</name>